<keyword evidence="2" id="KW-1185">Reference proteome</keyword>
<comment type="caution">
    <text evidence="1">The sequence shown here is derived from an EMBL/GenBank/DDBJ whole genome shotgun (WGS) entry which is preliminary data.</text>
</comment>
<name>A0A4V3FV27_9PSEU</name>
<protein>
    <submittedName>
        <fullName evidence="1">Uncharacterized protein</fullName>
    </submittedName>
</protein>
<dbReference type="EMBL" id="SOCP01000001">
    <property type="protein sequence ID" value="TDV57521.1"/>
    <property type="molecule type" value="Genomic_DNA"/>
</dbReference>
<evidence type="ECO:0000313" key="2">
    <source>
        <dbReference type="Proteomes" id="UP000294927"/>
    </source>
</evidence>
<gene>
    <name evidence="1" type="ORF">CLV71_101392</name>
</gene>
<proteinExistence type="predicted"/>
<dbReference type="AlphaFoldDB" id="A0A4V3FV27"/>
<reference evidence="1 2" key="1">
    <citation type="submission" date="2019-03" db="EMBL/GenBank/DDBJ databases">
        <title>Genomic Encyclopedia of Archaeal and Bacterial Type Strains, Phase II (KMG-II): from individual species to whole genera.</title>
        <authorList>
            <person name="Goeker M."/>
        </authorList>
    </citation>
    <scope>NUCLEOTIDE SEQUENCE [LARGE SCALE GENOMIC DNA]</scope>
    <source>
        <strain evidence="1 2">DSM 45499</strain>
    </source>
</reference>
<sequence>MVRNETTAKLVEVATFAELLGALDQLRAEYAPARLVCTLDDVNQCLYTSAHASEDERIAYYGDENPEAEVAHVASALENPEHGVEWQTLPGQRIGGGADVAALVTVNSTPDRWLDDVVLVRRASVARDDLVIAAVPNGYFTSDWDTFQNHAVIRRMAAHGYRHFGVGASLLGFDRQEGLSESGARAVVADLVHLYGAPDSASWVELATVLTGARLLLLGYTENLPDLVED</sequence>
<organism evidence="1 2">
    <name type="scientific">Actinophytocola oryzae</name>
    <dbReference type="NCBI Taxonomy" id="502181"/>
    <lineage>
        <taxon>Bacteria</taxon>
        <taxon>Bacillati</taxon>
        <taxon>Actinomycetota</taxon>
        <taxon>Actinomycetes</taxon>
        <taxon>Pseudonocardiales</taxon>
        <taxon>Pseudonocardiaceae</taxon>
    </lineage>
</organism>
<accession>A0A4V3FV27</accession>
<dbReference type="Proteomes" id="UP000294927">
    <property type="component" value="Unassembled WGS sequence"/>
</dbReference>
<evidence type="ECO:0000313" key="1">
    <source>
        <dbReference type="EMBL" id="TDV57521.1"/>
    </source>
</evidence>